<keyword evidence="4" id="KW-1185">Reference proteome</keyword>
<dbReference type="EMBL" id="KN840531">
    <property type="protein sequence ID" value="KIP05897.1"/>
    <property type="molecule type" value="Genomic_DNA"/>
</dbReference>
<dbReference type="Pfam" id="PF13449">
    <property type="entry name" value="Phytase-like"/>
    <property type="match status" value="1"/>
</dbReference>
<proteinExistence type="predicted"/>
<evidence type="ECO:0000256" key="1">
    <source>
        <dbReference type="SAM" id="SignalP"/>
    </source>
</evidence>
<dbReference type="PANTHER" id="PTHR37957">
    <property type="entry name" value="BLR7070 PROTEIN"/>
    <property type="match status" value="1"/>
</dbReference>
<evidence type="ECO:0000259" key="2">
    <source>
        <dbReference type="Pfam" id="PF13449"/>
    </source>
</evidence>
<feature type="signal peptide" evidence="1">
    <location>
        <begin position="1"/>
        <end position="18"/>
    </location>
</feature>
<keyword evidence="1" id="KW-0732">Signal</keyword>
<accession>A0A0C3S600</accession>
<dbReference type="HOGENOM" id="CLU_026803_0_0_1"/>
<dbReference type="Proteomes" id="UP000053257">
    <property type="component" value="Unassembled WGS sequence"/>
</dbReference>
<protein>
    <recommendedName>
        <fullName evidence="2">Phytase-like domain-containing protein</fullName>
    </recommendedName>
</protein>
<evidence type="ECO:0000313" key="4">
    <source>
        <dbReference type="Proteomes" id="UP000053257"/>
    </source>
</evidence>
<evidence type="ECO:0000313" key="3">
    <source>
        <dbReference type="EMBL" id="KIP05897.1"/>
    </source>
</evidence>
<dbReference type="SUPFAM" id="SSF75011">
    <property type="entry name" value="3-carboxy-cis,cis-mucoante lactonizing enzyme"/>
    <property type="match status" value="1"/>
</dbReference>
<gene>
    <name evidence="3" type="ORF">PHLGIDRAFT_119453</name>
</gene>
<dbReference type="InterPro" id="IPR027372">
    <property type="entry name" value="Phytase-like_dom"/>
</dbReference>
<organism evidence="3 4">
    <name type="scientific">Phlebiopsis gigantea (strain 11061_1 CR5-6)</name>
    <name type="common">White-rot fungus</name>
    <name type="synonym">Peniophora gigantea</name>
    <dbReference type="NCBI Taxonomy" id="745531"/>
    <lineage>
        <taxon>Eukaryota</taxon>
        <taxon>Fungi</taxon>
        <taxon>Dikarya</taxon>
        <taxon>Basidiomycota</taxon>
        <taxon>Agaricomycotina</taxon>
        <taxon>Agaricomycetes</taxon>
        <taxon>Polyporales</taxon>
        <taxon>Phanerochaetaceae</taxon>
        <taxon>Phlebiopsis</taxon>
    </lineage>
</organism>
<dbReference type="PANTHER" id="PTHR37957:SF1">
    <property type="entry name" value="PHYTASE-LIKE DOMAIN-CONTAINING PROTEIN"/>
    <property type="match status" value="1"/>
</dbReference>
<feature type="domain" description="Phytase-like" evidence="2">
    <location>
        <begin position="65"/>
        <end position="378"/>
    </location>
</feature>
<name>A0A0C3S600_PHLG1</name>
<sequence>MVSLSFLLPLICVVVSRASPLAARAGPDPSLATFATVAGLTFVNKGLVGFGLIPANFTDSTGDTFGGVGSAIALQRGSFTANSDGTFSGSLVVQPDRGFNVDGTVDYQGRQHQIDFVLSPYYSTAALSFASAQQTLKLTYKSTFLYTERNGTVTTGLDAGGVRAAESGFPTDPLAAPQMPIPSKKDNRLTLDLEGLVLNADGTFWVSDEYGPYVYRFDATGHLIQTIQPPDAIVPMTDGDVDFTGEDDPDTGRAANNGFECLTVDESTNTLWVMLQSAAIQDGGNKKKNSRYTRLLSYDISSPSTVTPALTAEYIVPLPLDSGGDALGASEISFVSDNIFLVLARDSNGHGGDDTDSEYKGIDLIDISAATNISGSKFDSHKNAVSSKGKLDSSVAPAVYTPFVSLVNTTQLARFGLHDGDPDDSTLIDAKWESIALVSVGDSQFPHDFFLFTVADNDFLTTNGISVGQPYDAGIDVDTQFMVWRVTLPTK</sequence>
<dbReference type="STRING" id="745531.A0A0C3S600"/>
<feature type="chain" id="PRO_5002169834" description="Phytase-like domain-containing protein" evidence="1">
    <location>
        <begin position="19"/>
        <end position="491"/>
    </location>
</feature>
<dbReference type="AlphaFoldDB" id="A0A0C3S600"/>
<dbReference type="SUPFAM" id="SSF63829">
    <property type="entry name" value="Calcium-dependent phosphotriesterase"/>
    <property type="match status" value="1"/>
</dbReference>
<reference evidence="3 4" key="1">
    <citation type="journal article" date="2014" name="PLoS Genet.">
        <title>Analysis of the Phlebiopsis gigantea genome, transcriptome and secretome provides insight into its pioneer colonization strategies of wood.</title>
        <authorList>
            <person name="Hori C."/>
            <person name="Ishida T."/>
            <person name="Igarashi K."/>
            <person name="Samejima M."/>
            <person name="Suzuki H."/>
            <person name="Master E."/>
            <person name="Ferreira P."/>
            <person name="Ruiz-Duenas F.J."/>
            <person name="Held B."/>
            <person name="Canessa P."/>
            <person name="Larrondo L.F."/>
            <person name="Schmoll M."/>
            <person name="Druzhinina I.S."/>
            <person name="Kubicek C.P."/>
            <person name="Gaskell J.A."/>
            <person name="Kersten P."/>
            <person name="St John F."/>
            <person name="Glasner J."/>
            <person name="Sabat G."/>
            <person name="Splinter BonDurant S."/>
            <person name="Syed K."/>
            <person name="Yadav J."/>
            <person name="Mgbeahuruike A.C."/>
            <person name="Kovalchuk A."/>
            <person name="Asiegbu F.O."/>
            <person name="Lackner G."/>
            <person name="Hoffmeister D."/>
            <person name="Rencoret J."/>
            <person name="Gutierrez A."/>
            <person name="Sun H."/>
            <person name="Lindquist E."/>
            <person name="Barry K."/>
            <person name="Riley R."/>
            <person name="Grigoriev I.V."/>
            <person name="Henrissat B."/>
            <person name="Kues U."/>
            <person name="Berka R.M."/>
            <person name="Martinez A.T."/>
            <person name="Covert S.F."/>
            <person name="Blanchette R.A."/>
            <person name="Cullen D."/>
        </authorList>
    </citation>
    <scope>NUCLEOTIDE SEQUENCE [LARGE SCALE GENOMIC DNA]</scope>
    <source>
        <strain evidence="3 4">11061_1 CR5-6</strain>
    </source>
</reference>
<dbReference type="OrthoDB" id="425936at2759"/>